<evidence type="ECO:0000256" key="5">
    <source>
        <dbReference type="ARBA" id="ARBA00022692"/>
    </source>
</evidence>
<feature type="transmembrane region" description="Helical" evidence="8">
    <location>
        <begin position="244"/>
        <end position="270"/>
    </location>
</feature>
<organism evidence="9 10">
    <name type="scientific">Roseivirga pacifica</name>
    <dbReference type="NCBI Taxonomy" id="1267423"/>
    <lineage>
        <taxon>Bacteria</taxon>
        <taxon>Pseudomonadati</taxon>
        <taxon>Bacteroidota</taxon>
        <taxon>Cytophagia</taxon>
        <taxon>Cytophagales</taxon>
        <taxon>Roseivirgaceae</taxon>
        <taxon>Roseivirga</taxon>
    </lineage>
</organism>
<feature type="transmembrane region" description="Helical" evidence="8">
    <location>
        <begin position="326"/>
        <end position="348"/>
    </location>
</feature>
<accession>A0A1I0QQM9</accession>
<dbReference type="InterPro" id="IPR001463">
    <property type="entry name" value="Na/Ala_symport"/>
</dbReference>
<evidence type="ECO:0000256" key="8">
    <source>
        <dbReference type="RuleBase" id="RU363064"/>
    </source>
</evidence>
<dbReference type="GO" id="GO:0005283">
    <property type="term" value="F:amino acid:sodium symporter activity"/>
    <property type="evidence" value="ECO:0007669"/>
    <property type="project" value="InterPro"/>
</dbReference>
<comment type="similarity">
    <text evidence="2 8">Belongs to the alanine or glycine:cation symporter (AGCS) (TC 2.A.25) family.</text>
</comment>
<evidence type="ECO:0000313" key="9">
    <source>
        <dbReference type="EMBL" id="SEW29477.1"/>
    </source>
</evidence>
<sequence>MPYYWQFAKPEDLKFIEDAVASFSGWIWGFPLLILVMGGGLFFLVYSRFTPFLYFKHAIDVLRGKYHDEDKEGEISHFEALSTALASTVGMGNISGVAVAITMGGPGAIFWMWVSALFGIATKFFTCTLAQMYRGRDSEGKLLGGPMYVITEGLGKKWKPMAVFFCVFALVGALPIFQANQLTAALNTVLAPATGYDAEASFSLLGNQVSKASFIIGIILMVLVSTVIFGGIQRIGKVAAKMVPAMVVLYFVLVLYIIIQNIGGMPAVFVSIFEEAFSGSAVLGGGVGAVIIIGAKRAAFSNEAGLGTAPMVHGDSKTDEPVREGLVAMLGPAIDTLVVCTLTAMVILSTGVHEQYLGVEDTGLLGVSLTLEAFNEAIPGGAGVYLLGLCILVFAVSSLLSYSYYGVKCMSFMFGAKRGNLYNYIYIGTIILGATTSLGFVVNLIDSGFALMAIPTMVSALILAPKVITASKSYFARYKAGEFK</sequence>
<comment type="subcellular location">
    <subcellularLocation>
        <location evidence="1 8">Cell membrane</location>
        <topology evidence="1 8">Multi-pass membrane protein</topology>
    </subcellularLocation>
</comment>
<dbReference type="PANTHER" id="PTHR30330:SF3">
    <property type="entry name" value="TRANSCRIPTIONAL REGULATOR, LRP FAMILY"/>
    <property type="match status" value="1"/>
</dbReference>
<evidence type="ECO:0000256" key="3">
    <source>
        <dbReference type="ARBA" id="ARBA00022448"/>
    </source>
</evidence>
<feature type="transmembrane region" description="Helical" evidence="8">
    <location>
        <begin position="161"/>
        <end position="179"/>
    </location>
</feature>
<keyword evidence="7 8" id="KW-0472">Membrane</keyword>
<dbReference type="Proteomes" id="UP000199437">
    <property type="component" value="Unassembled WGS sequence"/>
</dbReference>
<gene>
    <name evidence="9" type="ORF">SAMN05216290_2559</name>
</gene>
<dbReference type="PANTHER" id="PTHR30330">
    <property type="entry name" value="AGSS FAMILY TRANSPORTER, SODIUM-ALANINE"/>
    <property type="match status" value="1"/>
</dbReference>
<keyword evidence="8" id="KW-0769">Symport</keyword>
<dbReference type="STRING" id="1267423.SAMN05216290_2559"/>
<dbReference type="Gene3D" id="1.20.1740.10">
    <property type="entry name" value="Amino acid/polyamine transporter I"/>
    <property type="match status" value="1"/>
</dbReference>
<keyword evidence="6 8" id="KW-1133">Transmembrane helix</keyword>
<feature type="transmembrane region" description="Helical" evidence="8">
    <location>
        <begin position="448"/>
        <end position="469"/>
    </location>
</feature>
<dbReference type="AlphaFoldDB" id="A0A1I0QQM9"/>
<protein>
    <submittedName>
        <fullName evidence="9">Alanine or glycine:cation symporter, AGCS family</fullName>
    </submittedName>
</protein>
<feature type="transmembrane region" description="Helical" evidence="8">
    <location>
        <begin position="80"/>
        <end position="103"/>
    </location>
</feature>
<evidence type="ECO:0000256" key="4">
    <source>
        <dbReference type="ARBA" id="ARBA00022475"/>
    </source>
</evidence>
<proteinExistence type="inferred from homology"/>
<feature type="transmembrane region" description="Helical" evidence="8">
    <location>
        <begin position="109"/>
        <end position="133"/>
    </location>
</feature>
<evidence type="ECO:0000256" key="7">
    <source>
        <dbReference type="ARBA" id="ARBA00023136"/>
    </source>
</evidence>
<keyword evidence="3 8" id="KW-0813">Transport</keyword>
<keyword evidence="5 8" id="KW-0812">Transmembrane</keyword>
<dbReference type="PRINTS" id="PR00175">
    <property type="entry name" value="NAALASMPORT"/>
</dbReference>
<feature type="transmembrane region" description="Helical" evidence="8">
    <location>
        <begin position="212"/>
        <end position="232"/>
    </location>
</feature>
<dbReference type="NCBIfam" id="TIGR00835">
    <property type="entry name" value="agcS"/>
    <property type="match status" value="1"/>
</dbReference>
<dbReference type="GO" id="GO:0005886">
    <property type="term" value="C:plasma membrane"/>
    <property type="evidence" value="ECO:0007669"/>
    <property type="project" value="UniProtKB-SubCell"/>
</dbReference>
<feature type="transmembrane region" description="Helical" evidence="8">
    <location>
        <begin position="276"/>
        <end position="295"/>
    </location>
</feature>
<dbReference type="Pfam" id="PF01235">
    <property type="entry name" value="Na_Ala_symp"/>
    <property type="match status" value="1"/>
</dbReference>
<evidence type="ECO:0000313" key="10">
    <source>
        <dbReference type="Proteomes" id="UP000199437"/>
    </source>
</evidence>
<dbReference type="OrthoDB" id="9804874at2"/>
<name>A0A1I0QQM9_9BACT</name>
<feature type="transmembrane region" description="Helical" evidence="8">
    <location>
        <begin position="26"/>
        <end position="46"/>
    </location>
</feature>
<keyword evidence="10" id="KW-1185">Reference proteome</keyword>
<evidence type="ECO:0000256" key="2">
    <source>
        <dbReference type="ARBA" id="ARBA00009261"/>
    </source>
</evidence>
<dbReference type="PROSITE" id="PS00873">
    <property type="entry name" value="NA_ALANINE_SYMP"/>
    <property type="match status" value="1"/>
</dbReference>
<feature type="transmembrane region" description="Helical" evidence="8">
    <location>
        <begin position="421"/>
        <end position="442"/>
    </location>
</feature>
<evidence type="ECO:0000256" key="1">
    <source>
        <dbReference type="ARBA" id="ARBA00004651"/>
    </source>
</evidence>
<reference evidence="10" key="1">
    <citation type="submission" date="2016-10" db="EMBL/GenBank/DDBJ databases">
        <authorList>
            <person name="Varghese N."/>
            <person name="Submissions S."/>
        </authorList>
    </citation>
    <scope>NUCLEOTIDE SEQUENCE [LARGE SCALE GENOMIC DNA]</scope>
    <source>
        <strain evidence="10">CGMCC 1.12402</strain>
    </source>
</reference>
<dbReference type="EMBL" id="FOIR01000002">
    <property type="protein sequence ID" value="SEW29477.1"/>
    <property type="molecule type" value="Genomic_DNA"/>
</dbReference>
<evidence type="ECO:0000256" key="6">
    <source>
        <dbReference type="ARBA" id="ARBA00022989"/>
    </source>
</evidence>
<feature type="transmembrane region" description="Helical" evidence="8">
    <location>
        <begin position="377"/>
        <end position="400"/>
    </location>
</feature>
<keyword evidence="4 8" id="KW-1003">Cell membrane</keyword>